<keyword evidence="1" id="KW-0812">Transmembrane</keyword>
<organism evidence="3">
    <name type="scientific">hydrothermal vent metagenome</name>
    <dbReference type="NCBI Taxonomy" id="652676"/>
    <lineage>
        <taxon>unclassified sequences</taxon>
        <taxon>metagenomes</taxon>
        <taxon>ecological metagenomes</taxon>
    </lineage>
</organism>
<evidence type="ECO:0000259" key="2">
    <source>
        <dbReference type="Pfam" id="PF04608"/>
    </source>
</evidence>
<dbReference type="InterPro" id="IPR007686">
    <property type="entry name" value="YutG/PgpA"/>
</dbReference>
<proteinExistence type="predicted"/>
<dbReference type="PANTHER" id="PTHR36305">
    <property type="entry name" value="PHOSPHATIDYLGLYCEROPHOSPHATASE A"/>
    <property type="match status" value="1"/>
</dbReference>
<keyword evidence="1" id="KW-0472">Membrane</keyword>
<dbReference type="EMBL" id="UOEK01000448">
    <property type="protein sequence ID" value="VAW08202.1"/>
    <property type="molecule type" value="Genomic_DNA"/>
</dbReference>
<dbReference type="CDD" id="cd06971">
    <property type="entry name" value="PgpA"/>
    <property type="match status" value="1"/>
</dbReference>
<accession>A0A3B0T184</accession>
<sequence>MQRFIASGFGVGLIPKKLWGSDNGAGTFGAALAAIVAWFVWPLGIVAQFAVLVIAIGLSLWSPRPFSAGHADPGWIVIDEIAGTLIALVGLTAGGIPWFVALVVARLADIFKVLPGVRRAEALPGAIGITMDDLLAGLYGLAVGWALVAVL</sequence>
<dbReference type="Pfam" id="PF04608">
    <property type="entry name" value="PgpA"/>
    <property type="match status" value="1"/>
</dbReference>
<name>A0A3B0T184_9ZZZZ</name>
<keyword evidence="3" id="KW-0378">Hydrolase</keyword>
<feature type="domain" description="YutG/PgpA" evidence="2">
    <location>
        <begin position="4"/>
        <end position="146"/>
    </location>
</feature>
<evidence type="ECO:0000256" key="1">
    <source>
        <dbReference type="SAM" id="Phobius"/>
    </source>
</evidence>
<dbReference type="EC" id="3.1.3.27" evidence="3"/>
<dbReference type="InterPro" id="IPR026037">
    <property type="entry name" value="PgpA"/>
</dbReference>
<feature type="transmembrane region" description="Helical" evidence="1">
    <location>
        <begin position="30"/>
        <end position="61"/>
    </location>
</feature>
<dbReference type="GO" id="GO:0006629">
    <property type="term" value="P:lipid metabolic process"/>
    <property type="evidence" value="ECO:0007669"/>
    <property type="project" value="InterPro"/>
</dbReference>
<dbReference type="InterPro" id="IPR036681">
    <property type="entry name" value="PgpA-like_sf"/>
</dbReference>
<keyword evidence="1" id="KW-1133">Transmembrane helix</keyword>
<evidence type="ECO:0000313" key="3">
    <source>
        <dbReference type="EMBL" id="VAW08202.1"/>
    </source>
</evidence>
<protein>
    <submittedName>
        <fullName evidence="3">Phosphatidylglycerophosphatase A</fullName>
        <ecNumber evidence="3">3.1.3.27</ecNumber>
    </submittedName>
</protein>
<gene>
    <name evidence="3" type="ORF">MNBD_ACTINO02-2202</name>
</gene>
<dbReference type="AlphaFoldDB" id="A0A3B0T184"/>
<dbReference type="PANTHER" id="PTHR36305:SF1">
    <property type="entry name" value="PHOSPHATIDYLGLYCEROPHOSPHATASE A"/>
    <property type="match status" value="1"/>
</dbReference>
<dbReference type="SUPFAM" id="SSF101307">
    <property type="entry name" value="YutG-like"/>
    <property type="match status" value="1"/>
</dbReference>
<reference evidence="3" key="1">
    <citation type="submission" date="2018-06" db="EMBL/GenBank/DDBJ databases">
        <authorList>
            <person name="Zhirakovskaya E."/>
        </authorList>
    </citation>
    <scope>NUCLEOTIDE SEQUENCE</scope>
</reference>
<feature type="transmembrane region" description="Helical" evidence="1">
    <location>
        <begin position="81"/>
        <end position="105"/>
    </location>
</feature>
<dbReference type="GO" id="GO:0008962">
    <property type="term" value="F:phosphatidylglycerophosphatase activity"/>
    <property type="evidence" value="ECO:0007669"/>
    <property type="project" value="UniProtKB-EC"/>
</dbReference>